<keyword evidence="8" id="KW-0503">Monooxygenase</keyword>
<dbReference type="GO" id="GO:0016020">
    <property type="term" value="C:membrane"/>
    <property type="evidence" value="ECO:0007669"/>
    <property type="project" value="UniProtKB-SubCell"/>
</dbReference>
<dbReference type="CDD" id="cd11043">
    <property type="entry name" value="CYP90-like"/>
    <property type="match status" value="1"/>
</dbReference>
<keyword evidence="6" id="KW-1133">Transmembrane helix</keyword>
<keyword evidence="3 8" id="KW-0349">Heme</keyword>
<dbReference type="InterPro" id="IPR001128">
    <property type="entry name" value="Cyt_P450"/>
</dbReference>
<evidence type="ECO:0000256" key="3">
    <source>
        <dbReference type="ARBA" id="ARBA00022617"/>
    </source>
</evidence>
<name>A0A8T1YN96_ARASU</name>
<dbReference type="PANTHER" id="PTHR24286">
    <property type="entry name" value="CYTOCHROME P450 26"/>
    <property type="match status" value="1"/>
</dbReference>
<dbReference type="GO" id="GO:0005506">
    <property type="term" value="F:iron ion binding"/>
    <property type="evidence" value="ECO:0007669"/>
    <property type="project" value="InterPro"/>
</dbReference>
<keyword evidence="6" id="KW-0472">Membrane</keyword>
<organism evidence="9 10">
    <name type="scientific">Arabidopsis suecica</name>
    <name type="common">Swedish thale-cress</name>
    <name type="synonym">Cardaminopsis suecica</name>
    <dbReference type="NCBI Taxonomy" id="45249"/>
    <lineage>
        <taxon>Eukaryota</taxon>
        <taxon>Viridiplantae</taxon>
        <taxon>Streptophyta</taxon>
        <taxon>Embryophyta</taxon>
        <taxon>Tracheophyta</taxon>
        <taxon>Spermatophyta</taxon>
        <taxon>Magnoliopsida</taxon>
        <taxon>eudicotyledons</taxon>
        <taxon>Gunneridae</taxon>
        <taxon>Pentapetalae</taxon>
        <taxon>rosids</taxon>
        <taxon>malvids</taxon>
        <taxon>Brassicales</taxon>
        <taxon>Brassicaceae</taxon>
        <taxon>Camelineae</taxon>
        <taxon>Arabidopsis</taxon>
    </lineage>
</organism>
<evidence type="ECO:0000256" key="8">
    <source>
        <dbReference type="RuleBase" id="RU000461"/>
    </source>
</evidence>
<evidence type="ECO:0000313" key="10">
    <source>
        <dbReference type="Proteomes" id="UP000694251"/>
    </source>
</evidence>
<dbReference type="GO" id="GO:0016125">
    <property type="term" value="P:sterol metabolic process"/>
    <property type="evidence" value="ECO:0007669"/>
    <property type="project" value="TreeGrafter"/>
</dbReference>
<comment type="caution">
    <text evidence="9">The sequence shown here is derived from an EMBL/GenBank/DDBJ whole genome shotgun (WGS) entry which is preliminary data.</text>
</comment>
<evidence type="ECO:0000256" key="6">
    <source>
        <dbReference type="ARBA" id="ARBA00022989"/>
    </source>
</evidence>
<evidence type="ECO:0000256" key="5">
    <source>
        <dbReference type="ARBA" id="ARBA00022723"/>
    </source>
</evidence>
<dbReference type="PROSITE" id="PS00086">
    <property type="entry name" value="CYTOCHROME_P450"/>
    <property type="match status" value="1"/>
</dbReference>
<gene>
    <name evidence="9" type="ORF">ISN44_As12g027910</name>
</gene>
<dbReference type="GO" id="GO:0016705">
    <property type="term" value="F:oxidoreductase activity, acting on paired donors, with incorporation or reduction of molecular oxygen"/>
    <property type="evidence" value="ECO:0007669"/>
    <property type="project" value="InterPro"/>
</dbReference>
<keyword evidence="5 8" id="KW-0479">Metal-binding</keyword>
<dbReference type="GO" id="GO:0004497">
    <property type="term" value="F:monooxygenase activity"/>
    <property type="evidence" value="ECO:0007669"/>
    <property type="project" value="UniProtKB-KW"/>
</dbReference>
<evidence type="ECO:0000256" key="4">
    <source>
        <dbReference type="ARBA" id="ARBA00022692"/>
    </source>
</evidence>
<dbReference type="Pfam" id="PF00067">
    <property type="entry name" value="p450"/>
    <property type="match status" value="1"/>
</dbReference>
<dbReference type="GO" id="GO:0020037">
    <property type="term" value="F:heme binding"/>
    <property type="evidence" value="ECO:0007669"/>
    <property type="project" value="InterPro"/>
</dbReference>
<dbReference type="AlphaFoldDB" id="A0A8T1YN96"/>
<proteinExistence type="inferred from homology"/>
<dbReference type="Proteomes" id="UP000694251">
    <property type="component" value="Chromosome 12"/>
</dbReference>
<dbReference type="OrthoDB" id="1372046at2759"/>
<dbReference type="GO" id="GO:0016132">
    <property type="term" value="P:brassinosteroid biosynthetic process"/>
    <property type="evidence" value="ECO:0007669"/>
    <property type="project" value="TreeGrafter"/>
</dbReference>
<accession>A0A8T1YN96</accession>
<dbReference type="GO" id="GO:0010268">
    <property type="term" value="P:brassinosteroid homeostasis"/>
    <property type="evidence" value="ECO:0007669"/>
    <property type="project" value="TreeGrafter"/>
</dbReference>
<dbReference type="PANTHER" id="PTHR24286:SF243">
    <property type="entry name" value="CYTOCHROME P450, FAMILY 702, SUBFAMILY A, POLYPEPTIDE 3"/>
    <property type="match status" value="1"/>
</dbReference>
<comment type="similarity">
    <text evidence="2 8">Belongs to the cytochrome P450 family.</text>
</comment>
<keyword evidence="7 8" id="KW-0408">Iron</keyword>
<evidence type="ECO:0000313" key="9">
    <source>
        <dbReference type="EMBL" id="KAG7547560.1"/>
    </source>
</evidence>
<reference evidence="9 10" key="1">
    <citation type="submission" date="2020-12" db="EMBL/GenBank/DDBJ databases">
        <title>Concerted genomic and epigenomic changes stabilize Arabidopsis allopolyploids.</title>
        <authorList>
            <person name="Chen Z."/>
        </authorList>
    </citation>
    <scope>NUCLEOTIDE SEQUENCE [LARGE SCALE GENOMIC DNA]</scope>
    <source>
        <strain evidence="9">As9502</strain>
        <tissue evidence="9">Leaf</tissue>
    </source>
</reference>
<keyword evidence="10" id="KW-1185">Reference proteome</keyword>
<evidence type="ECO:0000256" key="7">
    <source>
        <dbReference type="ARBA" id="ARBA00023004"/>
    </source>
</evidence>
<sequence length="477" mass="54909">MLDFYWTFPVIVSLIVVKLCHWIYRWKNPTCKGNLPPGTMGFPIIGETFEFMTPYDFHLVISPFLKKKISRYGSKMFSTSLFGAKVIISIDPEVNMEMAKANSQLGATESLRRLFGENSDFLQRKDIHKYVRNLTSRFVGPENLKNRLIQDIDCLTRNYFEIEKGAMSTSFDVKEAATQMVVDLIVKKVIGGMESEAVKELGLCWTAFRTNWFNFSYNFPGTTVYRFVMARKRAAKLLKGLIQKKKESKQGLGDFLDILFDEMEKDGAVLDIDRAVNLIFTFFILSQETTPGIVAATVKLVADNPDVMEELKREHEAVVQNRVDKEAGITWEEYKSMTFTHMVIKESLRFTSAQPTVHRIPTEDVQIGDYTVPAGWLFFGIPLVHFDEKKYDDPLKFNPWRWKGQDLHGILSKDYMPFGAGSTLCVGSEFAKFIIAIFLHHLSRFRWSLDPKTRVLRRYMLMFPTGCKVEITKEPSD</sequence>
<keyword evidence="8" id="KW-0560">Oxidoreductase</keyword>
<keyword evidence="4" id="KW-0812">Transmembrane</keyword>
<comment type="subcellular location">
    <subcellularLocation>
        <location evidence="1">Membrane</location>
        <topology evidence="1">Single-pass membrane protein</topology>
    </subcellularLocation>
</comment>
<evidence type="ECO:0000256" key="2">
    <source>
        <dbReference type="ARBA" id="ARBA00010617"/>
    </source>
</evidence>
<evidence type="ECO:0000256" key="1">
    <source>
        <dbReference type="ARBA" id="ARBA00004167"/>
    </source>
</evidence>
<protein>
    <submittedName>
        <fullName evidence="9">Cytochrome P450 superfamily</fullName>
    </submittedName>
</protein>
<dbReference type="InterPro" id="IPR017972">
    <property type="entry name" value="Cyt_P450_CS"/>
</dbReference>
<dbReference type="EMBL" id="JAEFBJ010000012">
    <property type="protein sequence ID" value="KAG7547560.1"/>
    <property type="molecule type" value="Genomic_DNA"/>
</dbReference>